<protein>
    <submittedName>
        <fullName evidence="3">Protein CBG15870</fullName>
    </submittedName>
</protein>
<dbReference type="AlphaFoldDB" id="A8XMU9"/>
<keyword evidence="1" id="KW-1133">Transmembrane helix</keyword>
<keyword evidence="4" id="KW-1185">Reference proteome</keyword>
<reference evidence="3 4" key="1">
    <citation type="journal article" date="2003" name="PLoS Biol.">
        <title>The genome sequence of Caenorhabditis briggsae: a platform for comparative genomics.</title>
        <authorList>
            <person name="Stein L.D."/>
            <person name="Bao Z."/>
            <person name="Blasiar D."/>
            <person name="Blumenthal T."/>
            <person name="Brent M.R."/>
            <person name="Chen N."/>
            <person name="Chinwalla A."/>
            <person name="Clarke L."/>
            <person name="Clee C."/>
            <person name="Coghlan A."/>
            <person name="Coulson A."/>
            <person name="D'Eustachio P."/>
            <person name="Fitch D.H."/>
            <person name="Fulton L.A."/>
            <person name="Fulton R.E."/>
            <person name="Griffiths-Jones S."/>
            <person name="Harris T.W."/>
            <person name="Hillier L.W."/>
            <person name="Kamath R."/>
            <person name="Kuwabara P.E."/>
            <person name="Mardis E.R."/>
            <person name="Marra M.A."/>
            <person name="Miner T.L."/>
            <person name="Minx P."/>
            <person name="Mullikin J.C."/>
            <person name="Plumb R.W."/>
            <person name="Rogers J."/>
            <person name="Schein J.E."/>
            <person name="Sohrmann M."/>
            <person name="Spieth J."/>
            <person name="Stajich J.E."/>
            <person name="Wei C."/>
            <person name="Willey D."/>
            <person name="Wilson R.K."/>
            <person name="Durbin R."/>
            <person name="Waterston R.H."/>
        </authorList>
    </citation>
    <scope>NUCLEOTIDE SEQUENCE [LARGE SCALE GENOMIC DNA]</scope>
    <source>
        <strain evidence="3 4">AF16</strain>
    </source>
</reference>
<dbReference type="Pfam" id="PF23673">
    <property type="entry name" value="DUF7154"/>
    <property type="match status" value="1"/>
</dbReference>
<evidence type="ECO:0000256" key="1">
    <source>
        <dbReference type="SAM" id="Phobius"/>
    </source>
</evidence>
<feature type="transmembrane region" description="Helical" evidence="1">
    <location>
        <begin position="60"/>
        <end position="82"/>
    </location>
</feature>
<dbReference type="HOGENOM" id="CLU_1020235_0_0_1"/>
<dbReference type="Proteomes" id="UP000008549">
    <property type="component" value="Unassembled WGS sequence"/>
</dbReference>
<dbReference type="PANTHER" id="PTHR23062">
    <property type="entry name" value="HYPOTHETICAL PROTEIN C.ELEGANS"/>
    <property type="match status" value="1"/>
</dbReference>
<sequence length="273" mass="30684">MPISEIYLDDPPAYIEEEIIKKPPVQVCGPPENPVFEPVERQRHFGILTYTVNDRLKKMMILHVILILLLAGNGVTLLTILLHQGCSEELTSTTPEETTATSSTSIKTTPDPAFMYATGRRLPLCPRDTSCGTTRPLTFLFAYSNDLSSKTVLDSRNQFLNNVGIQKFSYYGSVRFDTSSMDIPIYSNINDFHDAIQNNLPNPNIGFQSYSIGSNVFDAIESTDGTIVRTRMNLQVVYSKMSLDYNYSGSDVHNLQIRIYSATPTNNWLPYND</sequence>
<evidence type="ECO:0000259" key="2">
    <source>
        <dbReference type="Pfam" id="PF23673"/>
    </source>
</evidence>
<dbReference type="GeneID" id="8582583"/>
<proteinExistence type="predicted"/>
<dbReference type="InParanoid" id="A8XMU9"/>
<dbReference type="KEGG" id="cbr:CBG_15870"/>
<keyword evidence="1" id="KW-0812">Transmembrane</keyword>
<dbReference type="PANTHER" id="PTHR23062:SF3">
    <property type="entry name" value="ANF_RECEPTOR DOMAIN-CONTAINING PROTEIN-RELATED"/>
    <property type="match status" value="1"/>
</dbReference>
<organism evidence="3 4">
    <name type="scientific">Caenorhabditis briggsae</name>
    <dbReference type="NCBI Taxonomy" id="6238"/>
    <lineage>
        <taxon>Eukaryota</taxon>
        <taxon>Metazoa</taxon>
        <taxon>Ecdysozoa</taxon>
        <taxon>Nematoda</taxon>
        <taxon>Chromadorea</taxon>
        <taxon>Rhabditida</taxon>
        <taxon>Rhabditina</taxon>
        <taxon>Rhabditomorpha</taxon>
        <taxon>Rhabditoidea</taxon>
        <taxon>Rhabditidae</taxon>
        <taxon>Peloderinae</taxon>
        <taxon>Caenorhabditis</taxon>
    </lineage>
</organism>
<dbReference type="CTD" id="8582583"/>
<dbReference type="InterPro" id="IPR055578">
    <property type="entry name" value="DUF7154"/>
</dbReference>
<dbReference type="RefSeq" id="XP_045095803.1">
    <property type="nucleotide sequence ID" value="XM_045241417.1"/>
</dbReference>
<reference evidence="3 4" key="2">
    <citation type="journal article" date="2011" name="PLoS Genet.">
        <title>Caenorhabditis briggsae recombinant inbred line genotypes reveal inter-strain incompatibility and the evolution of recombination.</title>
        <authorList>
            <person name="Ross J.A."/>
            <person name="Koboldt D.C."/>
            <person name="Staisch J.E."/>
            <person name="Chamberlin H.M."/>
            <person name="Gupta B.P."/>
            <person name="Miller R.D."/>
            <person name="Baird S.E."/>
            <person name="Haag E.S."/>
        </authorList>
    </citation>
    <scope>NUCLEOTIDE SEQUENCE [LARGE SCALE GENOMIC DNA]</scope>
    <source>
        <strain evidence="3 4">AF16</strain>
    </source>
</reference>
<evidence type="ECO:0000313" key="4">
    <source>
        <dbReference type="Proteomes" id="UP000008549"/>
    </source>
</evidence>
<name>A8XMU9_CAEBR</name>
<evidence type="ECO:0000313" key="3">
    <source>
        <dbReference type="EMBL" id="CAP33974.2"/>
    </source>
</evidence>
<keyword evidence="1" id="KW-0472">Membrane</keyword>
<gene>
    <name evidence="3" type="ORF">CBG15870</name>
    <name evidence="3" type="ORF">CBG_15870</name>
</gene>
<accession>A8XMU9</accession>
<feature type="domain" description="DUF7154" evidence="2">
    <location>
        <begin position="177"/>
        <end position="261"/>
    </location>
</feature>
<dbReference type="EMBL" id="HE600911">
    <property type="protein sequence ID" value="CAP33974.2"/>
    <property type="molecule type" value="Genomic_DNA"/>
</dbReference>